<accession>A0AA40ERB5</accession>
<comment type="caution">
    <text evidence="2">The sequence shown here is derived from an EMBL/GenBank/DDBJ whole genome shotgun (WGS) entry which is preliminary data.</text>
</comment>
<feature type="region of interest" description="Disordered" evidence="1">
    <location>
        <begin position="20"/>
        <end position="42"/>
    </location>
</feature>
<dbReference type="Proteomes" id="UP001172155">
    <property type="component" value="Unassembled WGS sequence"/>
</dbReference>
<gene>
    <name evidence="2" type="ORF">B0T18DRAFT_431244</name>
</gene>
<keyword evidence="3" id="KW-1185">Reference proteome</keyword>
<feature type="compositionally biased region" description="Polar residues" evidence="1">
    <location>
        <begin position="20"/>
        <end position="32"/>
    </location>
</feature>
<evidence type="ECO:0000313" key="2">
    <source>
        <dbReference type="EMBL" id="KAK0744093.1"/>
    </source>
</evidence>
<reference evidence="2" key="1">
    <citation type="submission" date="2023-06" db="EMBL/GenBank/DDBJ databases">
        <title>Genome-scale phylogeny and comparative genomics of the fungal order Sordariales.</title>
        <authorList>
            <consortium name="Lawrence Berkeley National Laboratory"/>
            <person name="Hensen N."/>
            <person name="Bonometti L."/>
            <person name="Westerberg I."/>
            <person name="Brannstrom I.O."/>
            <person name="Guillou S."/>
            <person name="Cros-Aarteil S."/>
            <person name="Calhoun S."/>
            <person name="Haridas S."/>
            <person name="Kuo A."/>
            <person name="Mondo S."/>
            <person name="Pangilinan J."/>
            <person name="Riley R."/>
            <person name="LaButti K."/>
            <person name="Andreopoulos B."/>
            <person name="Lipzen A."/>
            <person name="Chen C."/>
            <person name="Yanf M."/>
            <person name="Daum C."/>
            <person name="Ng V."/>
            <person name="Clum A."/>
            <person name="Steindorff A."/>
            <person name="Ohm R."/>
            <person name="Martin F."/>
            <person name="Silar P."/>
            <person name="Natvig D."/>
            <person name="Lalanne C."/>
            <person name="Gautier V."/>
            <person name="Ament-velasquez S.L."/>
            <person name="Kruys A."/>
            <person name="Hutchinson M.I."/>
            <person name="Powell A.J."/>
            <person name="Barry K."/>
            <person name="Miller A.N."/>
            <person name="Grigoriev I.V."/>
            <person name="Debuchy R."/>
            <person name="Gladieux P."/>
            <person name="Thoren M.H."/>
            <person name="Johannesson H."/>
        </authorList>
    </citation>
    <scope>NUCLEOTIDE SEQUENCE</scope>
    <source>
        <strain evidence="2">SMH3187-1</strain>
    </source>
</reference>
<protein>
    <submittedName>
        <fullName evidence="2">Uncharacterized protein</fullName>
    </submittedName>
</protein>
<proteinExistence type="predicted"/>
<dbReference type="AlphaFoldDB" id="A0AA40ERB5"/>
<dbReference type="EMBL" id="JAUKUD010000005">
    <property type="protein sequence ID" value="KAK0744093.1"/>
    <property type="molecule type" value="Genomic_DNA"/>
</dbReference>
<organism evidence="2 3">
    <name type="scientific">Schizothecium vesticola</name>
    <dbReference type="NCBI Taxonomy" id="314040"/>
    <lineage>
        <taxon>Eukaryota</taxon>
        <taxon>Fungi</taxon>
        <taxon>Dikarya</taxon>
        <taxon>Ascomycota</taxon>
        <taxon>Pezizomycotina</taxon>
        <taxon>Sordariomycetes</taxon>
        <taxon>Sordariomycetidae</taxon>
        <taxon>Sordariales</taxon>
        <taxon>Schizotheciaceae</taxon>
        <taxon>Schizothecium</taxon>
    </lineage>
</organism>
<sequence>MDPDAPFVLDDEFELDYSTPTLLVPSNSTPASGRSIARSQQPTDQGLPLLLLDDWDPRIDHEPTPTCIHYSIEWKLQLRKGRLSTLTEITEENLTLAPSAYWDRSLKHALAARVQDKLSESRHQPDETKITVSVEKRNERDLRKCFDRINIE</sequence>
<evidence type="ECO:0000256" key="1">
    <source>
        <dbReference type="SAM" id="MobiDB-lite"/>
    </source>
</evidence>
<name>A0AA40ERB5_9PEZI</name>
<evidence type="ECO:0000313" key="3">
    <source>
        <dbReference type="Proteomes" id="UP001172155"/>
    </source>
</evidence>